<dbReference type="InterPro" id="IPR035901">
    <property type="entry name" value="GIY-YIG_endonuc_sf"/>
</dbReference>
<comment type="caution">
    <text evidence="3">The sequence shown here is derived from an EMBL/GenBank/DDBJ whole genome shotgun (WGS) entry which is preliminary data.</text>
</comment>
<evidence type="ECO:0000259" key="2">
    <source>
        <dbReference type="PROSITE" id="PS50164"/>
    </source>
</evidence>
<feature type="region of interest" description="Disordered" evidence="1">
    <location>
        <begin position="85"/>
        <end position="105"/>
    </location>
</feature>
<gene>
    <name evidence="3" type="ORF">ANN_05949</name>
</gene>
<name>A0ABQ8TCA6_PERAM</name>
<dbReference type="EMBL" id="JAJSOF020000011">
    <property type="protein sequence ID" value="KAJ4444160.1"/>
    <property type="molecule type" value="Genomic_DNA"/>
</dbReference>
<reference evidence="3 4" key="1">
    <citation type="journal article" date="2022" name="Allergy">
        <title>Genome assembly and annotation of Periplaneta americana reveal a comprehensive cockroach allergen profile.</title>
        <authorList>
            <person name="Wang L."/>
            <person name="Xiong Q."/>
            <person name="Saelim N."/>
            <person name="Wang L."/>
            <person name="Nong W."/>
            <person name="Wan A.T."/>
            <person name="Shi M."/>
            <person name="Liu X."/>
            <person name="Cao Q."/>
            <person name="Hui J.H.L."/>
            <person name="Sookrung N."/>
            <person name="Leung T.F."/>
            <person name="Tungtrongchitr A."/>
            <person name="Tsui S.K.W."/>
        </authorList>
    </citation>
    <scope>NUCLEOTIDE SEQUENCE [LARGE SCALE GENOMIC DNA]</scope>
    <source>
        <strain evidence="3">PWHHKU_190912</strain>
    </source>
</reference>
<proteinExistence type="predicted"/>
<dbReference type="PROSITE" id="PS50164">
    <property type="entry name" value="GIY_YIG"/>
    <property type="match status" value="1"/>
</dbReference>
<dbReference type="Proteomes" id="UP001148838">
    <property type="component" value="Unassembled WGS sequence"/>
</dbReference>
<organism evidence="3 4">
    <name type="scientific">Periplaneta americana</name>
    <name type="common">American cockroach</name>
    <name type="synonym">Blatta americana</name>
    <dbReference type="NCBI Taxonomy" id="6978"/>
    <lineage>
        <taxon>Eukaryota</taxon>
        <taxon>Metazoa</taxon>
        <taxon>Ecdysozoa</taxon>
        <taxon>Arthropoda</taxon>
        <taxon>Hexapoda</taxon>
        <taxon>Insecta</taxon>
        <taxon>Pterygota</taxon>
        <taxon>Neoptera</taxon>
        <taxon>Polyneoptera</taxon>
        <taxon>Dictyoptera</taxon>
        <taxon>Blattodea</taxon>
        <taxon>Blattoidea</taxon>
        <taxon>Blattidae</taxon>
        <taxon>Blattinae</taxon>
        <taxon>Periplaneta</taxon>
    </lineage>
</organism>
<sequence length="416" mass="47320">MRKGTEIGRGVRQVCPLSPTLFNNYLEDLVKNCFINMGGVIVGGRRIKCIRFADDMALLAEEEMILKDMLMELNDSFGEEVSIVTKKKRSEETTPVAEGNRRKDLQRSDRCDNALMSDTLNCTAVRRPSVSACGSTPCDSLARGSTLVSIRWTTAYGPMYQLVPSATGWMDGIAPLPQRHNNTDEQVQGTILALGGERSGGREGKGALHMHLRTWNNNTTNKGTHICAKKEAKAKQRKTRSVHALRAFKRPALAFQTGPRTNNTLQKHNTQTTQTNKYNHTGVYNLKCNTCNNFYIGQTGRSFQTRYKEHITAIIKLQNISTYAEHITNANHTHRDINTDMEILHIQPKSQKKLNTLEQYEIYRHTKTHPNEILNTQLNFKTHSLTLHYTTGTHPHRIQNKWRQDQQRPVLKMTHK</sequence>
<accession>A0ABQ8TCA6</accession>
<dbReference type="InterPro" id="IPR000305">
    <property type="entry name" value="GIY-YIG_endonuc"/>
</dbReference>
<feature type="domain" description="GIY-YIG" evidence="2">
    <location>
        <begin position="279"/>
        <end position="372"/>
    </location>
</feature>
<protein>
    <recommendedName>
        <fullName evidence="2">GIY-YIG domain-containing protein</fullName>
    </recommendedName>
</protein>
<feature type="region of interest" description="Disordered" evidence="1">
    <location>
        <begin position="396"/>
        <end position="416"/>
    </location>
</feature>
<evidence type="ECO:0000313" key="3">
    <source>
        <dbReference type="EMBL" id="KAJ4444160.1"/>
    </source>
</evidence>
<evidence type="ECO:0000313" key="4">
    <source>
        <dbReference type="Proteomes" id="UP001148838"/>
    </source>
</evidence>
<keyword evidence="4" id="KW-1185">Reference proteome</keyword>
<evidence type="ECO:0000256" key="1">
    <source>
        <dbReference type="SAM" id="MobiDB-lite"/>
    </source>
</evidence>
<dbReference type="Gene3D" id="3.40.1440.10">
    <property type="entry name" value="GIY-YIG endonuclease"/>
    <property type="match status" value="1"/>
</dbReference>